<dbReference type="Proteomes" id="UP000823960">
    <property type="component" value="Unassembled WGS sequence"/>
</dbReference>
<dbReference type="AlphaFoldDB" id="A0A9D1T4W0"/>
<dbReference type="PANTHER" id="PTHR11070">
    <property type="entry name" value="UVRD / RECB / PCRA DNA HELICASE FAMILY MEMBER"/>
    <property type="match status" value="1"/>
</dbReference>
<comment type="caution">
    <text evidence="7">The sequence shown here is derived from an EMBL/GenBank/DDBJ whole genome shotgun (WGS) entry which is preliminary data.</text>
</comment>
<organism evidence="7 8">
    <name type="scientific">Candidatus Faeciplasma avium</name>
    <dbReference type="NCBI Taxonomy" id="2840798"/>
    <lineage>
        <taxon>Bacteria</taxon>
        <taxon>Bacillati</taxon>
        <taxon>Bacillota</taxon>
        <taxon>Clostridia</taxon>
        <taxon>Eubacteriales</taxon>
        <taxon>Oscillospiraceae</taxon>
        <taxon>Oscillospiraceae incertae sedis</taxon>
        <taxon>Candidatus Faeciplasma</taxon>
    </lineage>
</organism>
<reference evidence="7" key="2">
    <citation type="journal article" date="2021" name="PeerJ">
        <title>Extensive microbial diversity within the chicken gut microbiome revealed by metagenomics and culture.</title>
        <authorList>
            <person name="Gilroy R."/>
            <person name="Ravi A."/>
            <person name="Getino M."/>
            <person name="Pursley I."/>
            <person name="Horton D.L."/>
            <person name="Alikhan N.F."/>
            <person name="Baker D."/>
            <person name="Gharbi K."/>
            <person name="Hall N."/>
            <person name="Watson M."/>
            <person name="Adriaenssens E.M."/>
            <person name="Foster-Nyarko E."/>
            <person name="Jarju S."/>
            <person name="Secka A."/>
            <person name="Antonio M."/>
            <person name="Oren A."/>
            <person name="Chaudhuri R.R."/>
            <person name="La Ragione R."/>
            <person name="Hildebrand F."/>
            <person name="Pallen M.J."/>
        </authorList>
    </citation>
    <scope>NUCLEOTIDE SEQUENCE</scope>
    <source>
        <strain evidence="7">1370</strain>
    </source>
</reference>
<feature type="non-terminal residue" evidence="7">
    <location>
        <position position="134"/>
    </location>
</feature>
<dbReference type="EMBL" id="DVOL01000047">
    <property type="protein sequence ID" value="HIV10798.1"/>
    <property type="molecule type" value="Genomic_DNA"/>
</dbReference>
<dbReference type="PROSITE" id="PS51198">
    <property type="entry name" value="UVRD_HELICASE_ATP_BIND"/>
    <property type="match status" value="1"/>
</dbReference>
<dbReference type="GO" id="GO:0000725">
    <property type="term" value="P:recombinational repair"/>
    <property type="evidence" value="ECO:0007669"/>
    <property type="project" value="TreeGrafter"/>
</dbReference>
<accession>A0A9D1T4W0</accession>
<keyword evidence="1 5" id="KW-0547">Nucleotide-binding</keyword>
<evidence type="ECO:0000313" key="8">
    <source>
        <dbReference type="Proteomes" id="UP000823960"/>
    </source>
</evidence>
<dbReference type="Pfam" id="PF00580">
    <property type="entry name" value="UvrD-helicase"/>
    <property type="match status" value="1"/>
</dbReference>
<evidence type="ECO:0000313" key="7">
    <source>
        <dbReference type="EMBL" id="HIV10798.1"/>
    </source>
</evidence>
<name>A0A9D1T4W0_9FIRM</name>
<gene>
    <name evidence="7" type="ORF">IAD28_03775</name>
</gene>
<dbReference type="GO" id="GO:0005524">
    <property type="term" value="F:ATP binding"/>
    <property type="evidence" value="ECO:0007669"/>
    <property type="project" value="UniProtKB-UniRule"/>
</dbReference>
<dbReference type="GO" id="GO:0016787">
    <property type="term" value="F:hydrolase activity"/>
    <property type="evidence" value="ECO:0007669"/>
    <property type="project" value="UniProtKB-UniRule"/>
</dbReference>
<dbReference type="InterPro" id="IPR014016">
    <property type="entry name" value="UvrD-like_ATP-bd"/>
</dbReference>
<dbReference type="GO" id="GO:0043138">
    <property type="term" value="F:3'-5' DNA helicase activity"/>
    <property type="evidence" value="ECO:0007669"/>
    <property type="project" value="TreeGrafter"/>
</dbReference>
<proteinExistence type="predicted"/>
<dbReference type="GO" id="GO:0005829">
    <property type="term" value="C:cytosol"/>
    <property type="evidence" value="ECO:0007669"/>
    <property type="project" value="TreeGrafter"/>
</dbReference>
<dbReference type="InterPro" id="IPR027417">
    <property type="entry name" value="P-loop_NTPase"/>
</dbReference>
<keyword evidence="3 5" id="KW-0347">Helicase</keyword>
<keyword evidence="4 5" id="KW-0067">ATP-binding</keyword>
<sequence>MPEWTSEQLSAINSFREPVIVSAAAGSGKTAVLVERTIRILSDKSLGVPADSILAVTFTNDAADQMREKLANALEEAGDKNPDSDWLQSQQALLGLASICTINSFCFDMVRNNLIGTGFRPGLRIMEKAEADMI</sequence>
<protein>
    <submittedName>
        <fullName evidence="7">UvrD-helicase domain-containing protein</fullName>
    </submittedName>
</protein>
<evidence type="ECO:0000256" key="4">
    <source>
        <dbReference type="ARBA" id="ARBA00022840"/>
    </source>
</evidence>
<evidence type="ECO:0000259" key="6">
    <source>
        <dbReference type="PROSITE" id="PS51198"/>
    </source>
</evidence>
<evidence type="ECO:0000256" key="1">
    <source>
        <dbReference type="ARBA" id="ARBA00022741"/>
    </source>
</evidence>
<feature type="domain" description="UvrD-like helicase ATP-binding" evidence="6">
    <location>
        <begin position="2"/>
        <end position="134"/>
    </location>
</feature>
<dbReference type="GO" id="GO:0003677">
    <property type="term" value="F:DNA binding"/>
    <property type="evidence" value="ECO:0007669"/>
    <property type="project" value="InterPro"/>
</dbReference>
<keyword evidence="2 5" id="KW-0378">Hydrolase</keyword>
<evidence type="ECO:0000256" key="3">
    <source>
        <dbReference type="ARBA" id="ARBA00022806"/>
    </source>
</evidence>
<dbReference type="InterPro" id="IPR000212">
    <property type="entry name" value="DNA_helicase_UvrD/REP"/>
</dbReference>
<dbReference type="GO" id="GO:0033202">
    <property type="term" value="C:DNA helicase complex"/>
    <property type="evidence" value="ECO:0007669"/>
    <property type="project" value="TreeGrafter"/>
</dbReference>
<dbReference type="PANTHER" id="PTHR11070:SF48">
    <property type="entry name" value="ATP-DEPENDENT HELICASE_NUCLEASE SUBUNIT A"/>
    <property type="match status" value="1"/>
</dbReference>
<evidence type="ECO:0000256" key="5">
    <source>
        <dbReference type="PROSITE-ProRule" id="PRU00560"/>
    </source>
</evidence>
<dbReference type="SUPFAM" id="SSF52540">
    <property type="entry name" value="P-loop containing nucleoside triphosphate hydrolases"/>
    <property type="match status" value="1"/>
</dbReference>
<feature type="binding site" evidence="5">
    <location>
        <begin position="23"/>
        <end position="30"/>
    </location>
    <ligand>
        <name>ATP</name>
        <dbReference type="ChEBI" id="CHEBI:30616"/>
    </ligand>
</feature>
<reference evidence="7" key="1">
    <citation type="submission" date="2020-10" db="EMBL/GenBank/DDBJ databases">
        <authorList>
            <person name="Gilroy R."/>
        </authorList>
    </citation>
    <scope>NUCLEOTIDE SEQUENCE</scope>
    <source>
        <strain evidence="7">1370</strain>
    </source>
</reference>
<dbReference type="Gene3D" id="3.40.50.300">
    <property type="entry name" value="P-loop containing nucleotide triphosphate hydrolases"/>
    <property type="match status" value="1"/>
</dbReference>
<evidence type="ECO:0000256" key="2">
    <source>
        <dbReference type="ARBA" id="ARBA00022801"/>
    </source>
</evidence>